<reference evidence="2" key="1">
    <citation type="submission" date="2020-04" db="EMBL/GenBank/DDBJ databases">
        <authorList>
            <person name="Chiriac C."/>
            <person name="Salcher M."/>
            <person name="Ghai R."/>
            <person name="Kavagutti S V."/>
        </authorList>
    </citation>
    <scope>NUCLEOTIDE SEQUENCE</scope>
</reference>
<sequence>MPLKKGSSQKTISANIGELVGSGRPQKQAVAIALNTARHAKAHGGAPLGPAPKGQPYAKPGNGVHLGPIHSPVAGRTDHLPMHVPSGSYVIPADIVSSLGEGNTMAGYRAVKMMFKGAPYGAYAAGGGVGEPVPIVAAGGEYVLSPDEVMWAGGGDLDAGHRALDKWITDTRKELISTLKKLPGPKKD</sequence>
<protein>
    <submittedName>
        <fullName evidence="2">Uncharacterized protein</fullName>
    </submittedName>
</protein>
<evidence type="ECO:0000256" key="1">
    <source>
        <dbReference type="SAM" id="MobiDB-lite"/>
    </source>
</evidence>
<evidence type="ECO:0000313" key="2">
    <source>
        <dbReference type="EMBL" id="CAB4131237.1"/>
    </source>
</evidence>
<organism evidence="2">
    <name type="scientific">uncultured Caudovirales phage</name>
    <dbReference type="NCBI Taxonomy" id="2100421"/>
    <lineage>
        <taxon>Viruses</taxon>
        <taxon>Duplodnaviria</taxon>
        <taxon>Heunggongvirae</taxon>
        <taxon>Uroviricota</taxon>
        <taxon>Caudoviricetes</taxon>
        <taxon>Peduoviridae</taxon>
        <taxon>Maltschvirus</taxon>
        <taxon>Maltschvirus maltsch</taxon>
    </lineage>
</organism>
<gene>
    <name evidence="2" type="ORF">UFOVP120_71</name>
</gene>
<feature type="region of interest" description="Disordered" evidence="1">
    <location>
        <begin position="1"/>
        <end position="24"/>
    </location>
</feature>
<name>A0A6J5LDL3_9CAUD</name>
<proteinExistence type="predicted"/>
<dbReference type="EMBL" id="LR796242">
    <property type="protein sequence ID" value="CAB4131237.1"/>
    <property type="molecule type" value="Genomic_DNA"/>
</dbReference>
<accession>A0A6J5LDL3</accession>
<feature type="compositionally biased region" description="Polar residues" evidence="1">
    <location>
        <begin position="1"/>
        <end position="14"/>
    </location>
</feature>